<comment type="similarity">
    <text evidence="2 11">Belongs to the glycosyltransferase 31 family.</text>
</comment>
<dbReference type="Gene3D" id="3.90.550.50">
    <property type="match status" value="1"/>
</dbReference>
<dbReference type="EC" id="2.4.1.-" evidence="11"/>
<keyword evidence="7 11" id="KW-1133">Transmembrane helix</keyword>
<dbReference type="GO" id="GO:0016758">
    <property type="term" value="F:hexosyltransferase activity"/>
    <property type="evidence" value="ECO:0007669"/>
    <property type="project" value="InterPro"/>
</dbReference>
<evidence type="ECO:0000256" key="4">
    <source>
        <dbReference type="ARBA" id="ARBA00022679"/>
    </source>
</evidence>
<keyword evidence="9 11" id="KW-0472">Membrane</keyword>
<keyword evidence="13" id="KW-1185">Reference proteome</keyword>
<dbReference type="EMBL" id="CAKKLH010000341">
    <property type="protein sequence ID" value="CAH0113555.1"/>
    <property type="molecule type" value="Genomic_DNA"/>
</dbReference>
<accession>A0A8J2S9Z2</accession>
<evidence type="ECO:0000313" key="12">
    <source>
        <dbReference type="EMBL" id="CAH0113555.1"/>
    </source>
</evidence>
<dbReference type="GO" id="GO:0006493">
    <property type="term" value="P:protein O-linked glycosylation"/>
    <property type="evidence" value="ECO:0007669"/>
    <property type="project" value="TreeGrafter"/>
</dbReference>
<organism evidence="12 13">
    <name type="scientific">Daphnia galeata</name>
    <dbReference type="NCBI Taxonomy" id="27404"/>
    <lineage>
        <taxon>Eukaryota</taxon>
        <taxon>Metazoa</taxon>
        <taxon>Ecdysozoa</taxon>
        <taxon>Arthropoda</taxon>
        <taxon>Crustacea</taxon>
        <taxon>Branchiopoda</taxon>
        <taxon>Diplostraca</taxon>
        <taxon>Cladocera</taxon>
        <taxon>Anomopoda</taxon>
        <taxon>Daphniidae</taxon>
        <taxon>Daphnia</taxon>
    </lineage>
</organism>
<evidence type="ECO:0000256" key="7">
    <source>
        <dbReference type="ARBA" id="ARBA00022989"/>
    </source>
</evidence>
<evidence type="ECO:0000256" key="3">
    <source>
        <dbReference type="ARBA" id="ARBA00022676"/>
    </source>
</evidence>
<keyword evidence="8 11" id="KW-0333">Golgi apparatus</keyword>
<dbReference type="InterPro" id="IPR002659">
    <property type="entry name" value="Glyco_trans_31"/>
</dbReference>
<dbReference type="FunFam" id="3.90.550.50:FF:000001">
    <property type="entry name" value="Hexosyltransferase"/>
    <property type="match status" value="1"/>
</dbReference>
<keyword evidence="10" id="KW-0325">Glycoprotein</keyword>
<sequence>MGRLKRFKFFALLSAICILIFLTYRYINSEKEPVNRVPDPNFPWSVNSNRNLSDYVAPENETAIINNVNICNQNNVTRKPLILIVVCSAVAHANSRQAIRQTWMFKDDRSENEAGPFDIRTVFLLGRLLNDVTQSNILTESNTYGDIIQEGFIDSYFNLTLKSVMMLKWVKNYCSHATFVLKTDDDMFVNIGKLTDYLSDFENRKDLIVGSLFRRHTPVRDGGKYMYDSKYYPNYVSGGGYVISGPLVPLLFESALRVLYFHFEDVYVTGLVAKEANIIPEDNTLFGFRKLPLDQPCLYRQMITTHGLSPNEQRDIWQSVNDPLLNCPSAHLPLVIVSIVFISSVVLLGIYFVFKRIHTAVCQLQSPVVACESARSVPGSVGCDLLRDQSRRGKNEI</sequence>
<evidence type="ECO:0000256" key="5">
    <source>
        <dbReference type="ARBA" id="ARBA00022692"/>
    </source>
</evidence>
<evidence type="ECO:0000256" key="1">
    <source>
        <dbReference type="ARBA" id="ARBA00004323"/>
    </source>
</evidence>
<dbReference type="PANTHER" id="PTHR11214:SF314">
    <property type="entry name" value="HEXOSYLTRANSFERASE"/>
    <property type="match status" value="1"/>
</dbReference>
<keyword evidence="3 11" id="KW-0328">Glycosyltransferase</keyword>
<dbReference type="Pfam" id="PF01762">
    <property type="entry name" value="Galactosyl_T"/>
    <property type="match status" value="1"/>
</dbReference>
<comment type="subcellular location">
    <subcellularLocation>
        <location evidence="1 11">Golgi apparatus membrane</location>
        <topology evidence="1 11">Single-pass type II membrane protein</topology>
    </subcellularLocation>
</comment>
<keyword evidence="4" id="KW-0808">Transferase</keyword>
<gene>
    <name evidence="12" type="ORF">DGAL_LOCUS17452</name>
</gene>
<comment type="caution">
    <text evidence="12">The sequence shown here is derived from an EMBL/GenBank/DDBJ whole genome shotgun (WGS) entry which is preliminary data.</text>
</comment>
<reference evidence="12" key="1">
    <citation type="submission" date="2021-11" db="EMBL/GenBank/DDBJ databases">
        <authorList>
            <person name="Schell T."/>
        </authorList>
    </citation>
    <scope>NUCLEOTIDE SEQUENCE</scope>
    <source>
        <strain evidence="12">M5</strain>
    </source>
</reference>
<evidence type="ECO:0000256" key="6">
    <source>
        <dbReference type="ARBA" id="ARBA00022968"/>
    </source>
</evidence>
<evidence type="ECO:0000256" key="11">
    <source>
        <dbReference type="RuleBase" id="RU363063"/>
    </source>
</evidence>
<evidence type="ECO:0000313" key="13">
    <source>
        <dbReference type="Proteomes" id="UP000789390"/>
    </source>
</evidence>
<dbReference type="PANTHER" id="PTHR11214">
    <property type="entry name" value="BETA-1,3-N-ACETYLGLUCOSAMINYLTRANSFERASE"/>
    <property type="match status" value="1"/>
</dbReference>
<protein>
    <recommendedName>
        <fullName evidence="11">Hexosyltransferase</fullName>
        <ecNumber evidence="11">2.4.1.-</ecNumber>
    </recommendedName>
</protein>
<dbReference type="OrthoDB" id="5512589at2759"/>
<keyword evidence="6 11" id="KW-0735">Signal-anchor</keyword>
<evidence type="ECO:0000256" key="8">
    <source>
        <dbReference type="ARBA" id="ARBA00023034"/>
    </source>
</evidence>
<evidence type="ECO:0000256" key="9">
    <source>
        <dbReference type="ARBA" id="ARBA00023136"/>
    </source>
</evidence>
<dbReference type="AlphaFoldDB" id="A0A8J2S9Z2"/>
<keyword evidence="5 11" id="KW-0812">Transmembrane</keyword>
<proteinExistence type="inferred from homology"/>
<evidence type="ECO:0000256" key="10">
    <source>
        <dbReference type="ARBA" id="ARBA00023180"/>
    </source>
</evidence>
<feature type="transmembrane region" description="Helical" evidence="11">
    <location>
        <begin position="332"/>
        <end position="354"/>
    </location>
</feature>
<evidence type="ECO:0000256" key="2">
    <source>
        <dbReference type="ARBA" id="ARBA00008661"/>
    </source>
</evidence>
<dbReference type="GO" id="GO:0000139">
    <property type="term" value="C:Golgi membrane"/>
    <property type="evidence" value="ECO:0007669"/>
    <property type="project" value="UniProtKB-SubCell"/>
</dbReference>
<dbReference type="Proteomes" id="UP000789390">
    <property type="component" value="Unassembled WGS sequence"/>
</dbReference>
<name>A0A8J2S9Z2_9CRUS</name>